<proteinExistence type="predicted"/>
<keyword evidence="3" id="KW-1185">Reference proteome</keyword>
<gene>
    <name evidence="2" type="ORF">OJ252_2272</name>
</gene>
<feature type="region of interest" description="Disordered" evidence="1">
    <location>
        <begin position="85"/>
        <end position="131"/>
    </location>
</feature>
<name>A0ABQ8P655_9CRYT</name>
<comment type="caution">
    <text evidence="2">The sequence shown here is derived from an EMBL/GenBank/DDBJ whole genome shotgun (WGS) entry which is preliminary data.</text>
</comment>
<feature type="compositionally biased region" description="Acidic residues" evidence="1">
    <location>
        <begin position="104"/>
        <end position="120"/>
    </location>
</feature>
<protein>
    <submittedName>
        <fullName evidence="2">Uncharacterized protein</fullName>
    </submittedName>
</protein>
<accession>A0ABQ8P655</accession>
<evidence type="ECO:0000313" key="2">
    <source>
        <dbReference type="EMBL" id="KAJ1609263.1"/>
    </source>
</evidence>
<sequence>MWVELGGIVFELDHQVKVISKRREAVLEVVAGFIDFVSKRREDMICLKVGYLIRSMIIFVDEEADEVKAEIDVLGELLFLGGPGGNEQGGLNVGERGPKVADGAEGEEVLDGAQGDDECSDQTAGVSEQGGIGGVLDGAELGLSEILNKLGPR</sequence>
<evidence type="ECO:0000313" key="3">
    <source>
        <dbReference type="Proteomes" id="UP001071777"/>
    </source>
</evidence>
<dbReference type="Proteomes" id="UP001071777">
    <property type="component" value="Unassembled WGS sequence"/>
</dbReference>
<dbReference type="EMBL" id="JAPCXB010000083">
    <property type="protein sequence ID" value="KAJ1609263.1"/>
    <property type="molecule type" value="Genomic_DNA"/>
</dbReference>
<evidence type="ECO:0000256" key="1">
    <source>
        <dbReference type="SAM" id="MobiDB-lite"/>
    </source>
</evidence>
<organism evidence="2 3">
    <name type="scientific">Cryptosporidium canis</name>
    <dbReference type="NCBI Taxonomy" id="195482"/>
    <lineage>
        <taxon>Eukaryota</taxon>
        <taxon>Sar</taxon>
        <taxon>Alveolata</taxon>
        <taxon>Apicomplexa</taxon>
        <taxon>Conoidasida</taxon>
        <taxon>Coccidia</taxon>
        <taxon>Eucoccidiorida</taxon>
        <taxon>Eimeriorina</taxon>
        <taxon>Cryptosporidiidae</taxon>
        <taxon>Cryptosporidium</taxon>
    </lineage>
</organism>
<reference evidence="2" key="1">
    <citation type="submission" date="2022-10" db="EMBL/GenBank/DDBJ databases">
        <title>Adaptive evolution leads to modifications in subtelomeric GC content in a zoonotic Cryptosporidium species.</title>
        <authorList>
            <person name="Li J."/>
            <person name="Feng Y."/>
            <person name="Xiao L."/>
        </authorList>
    </citation>
    <scope>NUCLEOTIDE SEQUENCE</scope>
    <source>
        <strain evidence="2">25894</strain>
    </source>
</reference>